<dbReference type="Proteomes" id="UP000826722">
    <property type="component" value="Chromosome"/>
</dbReference>
<comment type="similarity">
    <text evidence="1">Belongs to the LysR transcriptional regulatory family.</text>
</comment>
<evidence type="ECO:0000256" key="4">
    <source>
        <dbReference type="ARBA" id="ARBA00023159"/>
    </source>
</evidence>
<dbReference type="EMBL" id="AP024110">
    <property type="protein sequence ID" value="BCM24787.1"/>
    <property type="molecule type" value="Genomic_DNA"/>
</dbReference>
<dbReference type="AlphaFoldDB" id="A0A8D5G7X2"/>
<dbReference type="KEGG" id="mpau:ZMTM_10460"/>
<dbReference type="InterPro" id="IPR036388">
    <property type="entry name" value="WH-like_DNA-bd_sf"/>
</dbReference>
<dbReference type="PRINTS" id="PR00039">
    <property type="entry name" value="HTHLYSR"/>
</dbReference>
<dbReference type="InterPro" id="IPR005119">
    <property type="entry name" value="LysR_subst-bd"/>
</dbReference>
<dbReference type="GO" id="GO:0032993">
    <property type="term" value="C:protein-DNA complex"/>
    <property type="evidence" value="ECO:0007669"/>
    <property type="project" value="TreeGrafter"/>
</dbReference>
<protein>
    <submittedName>
        <fullName evidence="7">LysR family transcriptional regulator</fullName>
    </submittedName>
</protein>
<keyword evidence="8" id="KW-1185">Reference proteome</keyword>
<dbReference type="Gene3D" id="1.10.10.10">
    <property type="entry name" value="Winged helix-like DNA-binding domain superfamily/Winged helix DNA-binding domain"/>
    <property type="match status" value="1"/>
</dbReference>
<evidence type="ECO:0000313" key="8">
    <source>
        <dbReference type="Proteomes" id="UP000826722"/>
    </source>
</evidence>
<organism evidence="7 8">
    <name type="scientific">Methyloradius palustris</name>
    <dbReference type="NCBI Taxonomy" id="2778876"/>
    <lineage>
        <taxon>Bacteria</taxon>
        <taxon>Pseudomonadati</taxon>
        <taxon>Pseudomonadota</taxon>
        <taxon>Betaproteobacteria</taxon>
        <taxon>Nitrosomonadales</taxon>
        <taxon>Methylophilaceae</taxon>
        <taxon>Methyloradius</taxon>
    </lineage>
</organism>
<name>A0A8D5G7X2_9PROT</name>
<keyword evidence="2" id="KW-0805">Transcription regulation</keyword>
<reference evidence="7" key="1">
    <citation type="journal article" date="2021" name="Arch. Microbiol.">
        <title>Methyloradius palustris gen. nov., sp. nov., a methanol-oxidizing bacterium isolated from snow.</title>
        <authorList>
            <person name="Miyadera T."/>
            <person name="Kojima H."/>
            <person name="Fukui M."/>
        </authorList>
    </citation>
    <scope>NUCLEOTIDE SEQUENCE</scope>
    <source>
        <strain evidence="7">Zm11</strain>
    </source>
</reference>
<feature type="domain" description="HTH lysR-type" evidence="6">
    <location>
        <begin position="1"/>
        <end position="58"/>
    </location>
</feature>
<evidence type="ECO:0000259" key="6">
    <source>
        <dbReference type="PROSITE" id="PS50931"/>
    </source>
</evidence>
<dbReference type="GO" id="GO:0003700">
    <property type="term" value="F:DNA-binding transcription factor activity"/>
    <property type="evidence" value="ECO:0007669"/>
    <property type="project" value="InterPro"/>
</dbReference>
<evidence type="ECO:0000256" key="2">
    <source>
        <dbReference type="ARBA" id="ARBA00023015"/>
    </source>
</evidence>
<keyword evidence="4" id="KW-0010">Activator</keyword>
<dbReference type="SUPFAM" id="SSF46785">
    <property type="entry name" value="Winged helix' DNA-binding domain"/>
    <property type="match status" value="1"/>
</dbReference>
<keyword evidence="5" id="KW-0804">Transcription</keyword>
<dbReference type="Pfam" id="PF00126">
    <property type="entry name" value="HTH_1"/>
    <property type="match status" value="1"/>
</dbReference>
<evidence type="ECO:0000313" key="7">
    <source>
        <dbReference type="EMBL" id="BCM24787.1"/>
    </source>
</evidence>
<accession>A0A8D5G7X2</accession>
<dbReference type="Gene3D" id="3.40.190.10">
    <property type="entry name" value="Periplasmic binding protein-like II"/>
    <property type="match status" value="2"/>
</dbReference>
<dbReference type="FunFam" id="1.10.10.10:FF:000001">
    <property type="entry name" value="LysR family transcriptional regulator"/>
    <property type="match status" value="1"/>
</dbReference>
<gene>
    <name evidence="7" type="ORF">ZMTM_10460</name>
</gene>
<dbReference type="PROSITE" id="PS50931">
    <property type="entry name" value="HTH_LYSR"/>
    <property type="match status" value="1"/>
</dbReference>
<dbReference type="InterPro" id="IPR036390">
    <property type="entry name" value="WH_DNA-bd_sf"/>
</dbReference>
<keyword evidence="3" id="KW-0238">DNA-binding</keyword>
<dbReference type="RefSeq" id="WP_221765282.1">
    <property type="nucleotide sequence ID" value="NZ_AP024110.1"/>
</dbReference>
<evidence type="ECO:0000256" key="1">
    <source>
        <dbReference type="ARBA" id="ARBA00009437"/>
    </source>
</evidence>
<dbReference type="PANTHER" id="PTHR30346:SF26">
    <property type="entry name" value="HYDROGEN PEROXIDE-INDUCIBLE GENES ACTIVATOR"/>
    <property type="match status" value="1"/>
</dbReference>
<dbReference type="CDD" id="cd08411">
    <property type="entry name" value="PBP2_OxyR"/>
    <property type="match status" value="1"/>
</dbReference>
<dbReference type="SUPFAM" id="SSF53850">
    <property type="entry name" value="Periplasmic binding protein-like II"/>
    <property type="match status" value="1"/>
</dbReference>
<dbReference type="InterPro" id="IPR000847">
    <property type="entry name" value="LysR_HTH_N"/>
</dbReference>
<proteinExistence type="inferred from homology"/>
<dbReference type="PANTHER" id="PTHR30346">
    <property type="entry name" value="TRANSCRIPTIONAL DUAL REGULATOR HCAR-RELATED"/>
    <property type="match status" value="1"/>
</dbReference>
<evidence type="ECO:0000256" key="5">
    <source>
        <dbReference type="ARBA" id="ARBA00023163"/>
    </source>
</evidence>
<dbReference type="GO" id="GO:0003677">
    <property type="term" value="F:DNA binding"/>
    <property type="evidence" value="ECO:0007669"/>
    <property type="project" value="UniProtKB-KW"/>
</dbReference>
<sequence>MTLTELRYVVAVSRERHFGRAAEACFVSQPTLSVGIKKLEEELGISIFERGSNEITLTAVGELIVAQAARILEEAAGIKSIAQQSGDPLAHPLRIGAIYTAGPYLLPQMLPYLKQHAPAMQLIIQESYTGNLREQLKAGKVDVIIISLPFSEPGIVTQALYDEPFQLALPSDHAWNKRKTISAESLGEETVLLLGAGHCFRDQVIKMCPKLANSQNENGIQQTLEGSSLETIRYMVASGVGMTILPCTACIPTREENRMLIFKSFDPPAPMRRMALAWRKSFPRPEAIAIVRAAILNAKLNGVIPLDLPASDNWVG</sequence>
<evidence type="ECO:0000256" key="3">
    <source>
        <dbReference type="ARBA" id="ARBA00023125"/>
    </source>
</evidence>
<dbReference type="Pfam" id="PF03466">
    <property type="entry name" value="LysR_substrate"/>
    <property type="match status" value="1"/>
</dbReference>